<dbReference type="RefSeq" id="WP_245746667.1">
    <property type="nucleotide sequence ID" value="NZ_FNYW01000065.1"/>
</dbReference>
<keyword evidence="1" id="KW-0175">Coiled coil</keyword>
<organism evidence="4 5">
    <name type="scientific">Alkalibacterium gilvum</name>
    <dbReference type="NCBI Taxonomy" id="1130080"/>
    <lineage>
        <taxon>Bacteria</taxon>
        <taxon>Bacillati</taxon>
        <taxon>Bacillota</taxon>
        <taxon>Bacilli</taxon>
        <taxon>Lactobacillales</taxon>
        <taxon>Carnobacteriaceae</taxon>
        <taxon>Alkalibacterium</taxon>
    </lineage>
</organism>
<accession>A0A1H6VPP5</accession>
<feature type="region of interest" description="Disordered" evidence="2">
    <location>
        <begin position="41"/>
        <end position="61"/>
    </location>
</feature>
<dbReference type="AlphaFoldDB" id="A0A1H6VPP5"/>
<name>A0A1H6VPP5_9LACT</name>
<sequence>MTENRVQIIIRTTDTERDQVKKMAQEKDVSMNQFILDAIFDSKDDSTSDSSDSINDSKSDSRMIEILEGQLAKKDEQIEQMQKLLDQQQQLTLQTNQQIQYLQLEENKETEKKAEAFEEKEAKKGFFSRWFGS</sequence>
<protein>
    <recommendedName>
        <fullName evidence="3">Regulator of chromosome segregation-like C-terminal domain-containing protein</fullName>
    </recommendedName>
</protein>
<feature type="domain" description="Regulator of chromosome segregation-like C-terminal" evidence="3">
    <location>
        <begin position="70"/>
        <end position="107"/>
    </location>
</feature>
<evidence type="ECO:0000256" key="1">
    <source>
        <dbReference type="SAM" id="Coils"/>
    </source>
</evidence>
<evidence type="ECO:0000256" key="2">
    <source>
        <dbReference type="SAM" id="MobiDB-lite"/>
    </source>
</evidence>
<dbReference type="Pfam" id="PF04394">
    <property type="entry name" value="DUF536"/>
    <property type="match status" value="1"/>
</dbReference>
<reference evidence="5" key="1">
    <citation type="submission" date="2016-10" db="EMBL/GenBank/DDBJ databases">
        <authorList>
            <person name="Varghese N."/>
            <person name="Submissions S."/>
        </authorList>
    </citation>
    <scope>NUCLEOTIDE SEQUENCE [LARGE SCALE GENOMIC DNA]</scope>
    <source>
        <strain evidence="5">DSM 25751</strain>
    </source>
</reference>
<proteinExistence type="predicted"/>
<evidence type="ECO:0000313" key="4">
    <source>
        <dbReference type="EMBL" id="SEJ06611.1"/>
    </source>
</evidence>
<gene>
    <name evidence="4" type="ORF">SAMN04488113_1652</name>
</gene>
<dbReference type="InterPro" id="IPR007489">
    <property type="entry name" value="RocS-like_C"/>
</dbReference>
<evidence type="ECO:0000313" key="5">
    <source>
        <dbReference type="Proteomes" id="UP000198564"/>
    </source>
</evidence>
<dbReference type="Proteomes" id="UP000198564">
    <property type="component" value="Unassembled WGS sequence"/>
</dbReference>
<dbReference type="EMBL" id="FNYW01000065">
    <property type="protein sequence ID" value="SEJ06611.1"/>
    <property type="molecule type" value="Genomic_DNA"/>
</dbReference>
<feature type="coiled-coil region" evidence="1">
    <location>
        <begin position="64"/>
        <end position="94"/>
    </location>
</feature>
<evidence type="ECO:0000259" key="3">
    <source>
        <dbReference type="Pfam" id="PF04394"/>
    </source>
</evidence>
<keyword evidence="5" id="KW-1185">Reference proteome</keyword>